<geneLocation type="plasmid" evidence="2 3">
    <name>WSH-002_p1</name>
</geneLocation>
<organism evidence="2 3">
    <name type="scientific">Priestia megaterium (strain WSH-002)</name>
    <name type="common">Bacillus megaterium</name>
    <dbReference type="NCBI Taxonomy" id="1006007"/>
    <lineage>
        <taxon>Bacteria</taxon>
        <taxon>Bacillati</taxon>
        <taxon>Bacillota</taxon>
        <taxon>Bacilli</taxon>
        <taxon>Bacillales</taxon>
        <taxon>Bacillaceae</taxon>
        <taxon>Priestia</taxon>
    </lineage>
</organism>
<accession>A0A8D3X5E1</accession>
<evidence type="ECO:0000313" key="3">
    <source>
        <dbReference type="Proteomes" id="UP000001283"/>
    </source>
</evidence>
<reference evidence="2 3" key="1">
    <citation type="journal article" date="2011" name="J. Bacteriol.">
        <title>Complete genome sequence of the industrial strain Bacillus megaterium WSH-002.</title>
        <authorList>
            <person name="Liu L."/>
            <person name="Li Y."/>
            <person name="Zhang J."/>
            <person name="Zou W."/>
            <person name="Zhou Z."/>
            <person name="Liu J."/>
            <person name="Li X."/>
            <person name="Wang L."/>
            <person name="Chen J."/>
        </authorList>
    </citation>
    <scope>NUCLEOTIDE SEQUENCE [LARGE SCALE GENOMIC DNA]</scope>
    <source>
        <strain evidence="3">WSH-002</strain>
        <plasmid evidence="2">WSH-002_p1</plasmid>
    </source>
</reference>
<name>A0A8D3X5E1_PRIMW</name>
<sequence length="134" mass="15915">MQKSPAYITSEKLHLLFHLYKFTFYNILSPSSHNLLFLSTYDRVTLKDKTIPLIFKEDSFIFFLQYVSINPEREDFMSNILNFNKFQRHKIMKKFLRCALVTGAIMICCMLAYLLILIEIYSPAHYPIYIEAKP</sequence>
<gene>
    <name evidence="2" type="ORF">BMWSH_p10003</name>
</gene>
<dbReference type="EMBL" id="CP003018">
    <property type="protein sequence ID" value="AEN92067.1"/>
    <property type="molecule type" value="Genomic_DNA"/>
</dbReference>
<evidence type="ECO:0000313" key="2">
    <source>
        <dbReference type="EMBL" id="AEN92067.1"/>
    </source>
</evidence>
<protein>
    <submittedName>
        <fullName evidence="2">Uncharacterized protein</fullName>
    </submittedName>
</protein>
<keyword evidence="2" id="KW-0614">Plasmid</keyword>
<dbReference type="AlphaFoldDB" id="A0A8D3X5E1"/>
<dbReference type="Proteomes" id="UP000001283">
    <property type="component" value="Plasmid WSH-002_p1"/>
</dbReference>
<evidence type="ECO:0000256" key="1">
    <source>
        <dbReference type="SAM" id="Phobius"/>
    </source>
</evidence>
<keyword evidence="1" id="KW-0812">Transmembrane</keyword>
<keyword evidence="1" id="KW-1133">Transmembrane helix</keyword>
<feature type="transmembrane region" description="Helical" evidence="1">
    <location>
        <begin position="95"/>
        <end position="118"/>
    </location>
</feature>
<proteinExistence type="predicted"/>
<dbReference type="KEGG" id="bmh:BMWSH_p10003"/>
<keyword evidence="1" id="KW-0472">Membrane</keyword>